<feature type="region of interest" description="Disordered" evidence="1">
    <location>
        <begin position="36"/>
        <end position="62"/>
    </location>
</feature>
<proteinExistence type="predicted"/>
<gene>
    <name evidence="2" type="ORF">POCULU_LOCUS1014</name>
</gene>
<comment type="caution">
    <text evidence="2">The sequence shown here is derived from an EMBL/GenBank/DDBJ whole genome shotgun (WGS) entry which is preliminary data.</text>
</comment>
<accession>A0A9N8VY34</accession>
<organism evidence="2 3">
    <name type="scientific">Paraglomus occultum</name>
    <dbReference type="NCBI Taxonomy" id="144539"/>
    <lineage>
        <taxon>Eukaryota</taxon>
        <taxon>Fungi</taxon>
        <taxon>Fungi incertae sedis</taxon>
        <taxon>Mucoromycota</taxon>
        <taxon>Glomeromycotina</taxon>
        <taxon>Glomeromycetes</taxon>
        <taxon>Paraglomerales</taxon>
        <taxon>Paraglomeraceae</taxon>
        <taxon>Paraglomus</taxon>
    </lineage>
</organism>
<dbReference type="OrthoDB" id="2416790at2759"/>
<reference evidence="2" key="1">
    <citation type="submission" date="2021-06" db="EMBL/GenBank/DDBJ databases">
        <authorList>
            <person name="Kallberg Y."/>
            <person name="Tangrot J."/>
            <person name="Rosling A."/>
        </authorList>
    </citation>
    <scope>NUCLEOTIDE SEQUENCE</scope>
    <source>
        <strain evidence="2">IA702</strain>
    </source>
</reference>
<name>A0A9N8VY34_9GLOM</name>
<sequence length="62" mass="7032">MKANNDKIKKLLYHCLNENKSQFTVTFFGEIEKAGKEAKDGIGEPTDRTGNSEFKDRVKPIT</sequence>
<evidence type="ECO:0000313" key="3">
    <source>
        <dbReference type="Proteomes" id="UP000789572"/>
    </source>
</evidence>
<dbReference type="Proteomes" id="UP000789572">
    <property type="component" value="Unassembled WGS sequence"/>
</dbReference>
<keyword evidence="3" id="KW-1185">Reference proteome</keyword>
<dbReference type="AlphaFoldDB" id="A0A9N8VY34"/>
<dbReference type="EMBL" id="CAJVPJ010000065">
    <property type="protein sequence ID" value="CAG8470431.1"/>
    <property type="molecule type" value="Genomic_DNA"/>
</dbReference>
<evidence type="ECO:0000256" key="1">
    <source>
        <dbReference type="SAM" id="MobiDB-lite"/>
    </source>
</evidence>
<feature type="compositionally biased region" description="Basic and acidic residues" evidence="1">
    <location>
        <begin position="36"/>
        <end position="47"/>
    </location>
</feature>
<protein>
    <submittedName>
        <fullName evidence="2">11307_t:CDS:1</fullName>
    </submittedName>
</protein>
<evidence type="ECO:0000313" key="2">
    <source>
        <dbReference type="EMBL" id="CAG8470431.1"/>
    </source>
</evidence>
<feature type="compositionally biased region" description="Basic and acidic residues" evidence="1">
    <location>
        <begin position="53"/>
        <end position="62"/>
    </location>
</feature>